<sequence length="78" mass="8108">MFLATKLAKPSVFCENAAECGTTLADGSLDRGNERQFLQKSGPLSAERAHVHQTASRSVAGGEPVAEEICGHGRGPGV</sequence>
<gene>
    <name evidence="2" type="ORF">BXYJ_LOCUS11290</name>
</gene>
<name>A0A1I7RTT4_BURXY</name>
<reference evidence="5" key="1">
    <citation type="submission" date="2016-11" db="UniProtKB">
        <authorList>
            <consortium name="WormBaseParasite"/>
        </authorList>
    </citation>
    <scope>IDENTIFICATION</scope>
</reference>
<dbReference type="EMBL" id="CAJFCV020000005">
    <property type="protein sequence ID" value="CAG9122136.1"/>
    <property type="molecule type" value="Genomic_DNA"/>
</dbReference>
<keyword evidence="4" id="KW-1185">Reference proteome</keyword>
<dbReference type="Proteomes" id="UP000582659">
    <property type="component" value="Unassembled WGS sequence"/>
</dbReference>
<dbReference type="WBParaSite" id="BXY_0413900.1">
    <property type="protein sequence ID" value="BXY_0413900.1"/>
    <property type="gene ID" value="BXY_0413900"/>
</dbReference>
<accession>A0A1I7RTT4</accession>
<dbReference type="EMBL" id="CAJFDI010000005">
    <property type="protein sequence ID" value="CAD5231056.1"/>
    <property type="molecule type" value="Genomic_DNA"/>
</dbReference>
<protein>
    <submittedName>
        <fullName evidence="2">(pine wood nematode) hypothetical protein</fullName>
    </submittedName>
</protein>
<reference evidence="2" key="2">
    <citation type="submission" date="2020-09" db="EMBL/GenBank/DDBJ databases">
        <authorList>
            <person name="Kikuchi T."/>
        </authorList>
    </citation>
    <scope>NUCLEOTIDE SEQUENCE</scope>
    <source>
        <strain evidence="2">Ka4C1</strain>
    </source>
</reference>
<evidence type="ECO:0000313" key="5">
    <source>
        <dbReference type="WBParaSite" id="BXY_0413900.1"/>
    </source>
</evidence>
<dbReference type="Proteomes" id="UP000095284">
    <property type="component" value="Unplaced"/>
</dbReference>
<feature type="region of interest" description="Disordered" evidence="1">
    <location>
        <begin position="42"/>
        <end position="78"/>
    </location>
</feature>
<proteinExistence type="predicted"/>
<dbReference type="Proteomes" id="UP000659654">
    <property type="component" value="Unassembled WGS sequence"/>
</dbReference>
<organism evidence="3 5">
    <name type="scientific">Bursaphelenchus xylophilus</name>
    <name type="common">Pinewood nematode worm</name>
    <name type="synonym">Aphelenchoides xylophilus</name>
    <dbReference type="NCBI Taxonomy" id="6326"/>
    <lineage>
        <taxon>Eukaryota</taxon>
        <taxon>Metazoa</taxon>
        <taxon>Ecdysozoa</taxon>
        <taxon>Nematoda</taxon>
        <taxon>Chromadorea</taxon>
        <taxon>Rhabditida</taxon>
        <taxon>Tylenchina</taxon>
        <taxon>Tylenchomorpha</taxon>
        <taxon>Aphelenchoidea</taxon>
        <taxon>Aphelenchoididae</taxon>
        <taxon>Bursaphelenchus</taxon>
    </lineage>
</organism>
<dbReference type="AlphaFoldDB" id="A0A1I7RTT4"/>
<evidence type="ECO:0000313" key="2">
    <source>
        <dbReference type="EMBL" id="CAD5231056.1"/>
    </source>
</evidence>
<evidence type="ECO:0000313" key="4">
    <source>
        <dbReference type="Proteomes" id="UP000659654"/>
    </source>
</evidence>
<evidence type="ECO:0000256" key="1">
    <source>
        <dbReference type="SAM" id="MobiDB-lite"/>
    </source>
</evidence>
<evidence type="ECO:0000313" key="3">
    <source>
        <dbReference type="Proteomes" id="UP000095284"/>
    </source>
</evidence>